<evidence type="ECO:0000313" key="6">
    <source>
        <dbReference type="EMBL" id="CAE7038335.1"/>
    </source>
</evidence>
<evidence type="ECO:0000256" key="5">
    <source>
        <dbReference type="SAM" id="Phobius"/>
    </source>
</evidence>
<sequence length="2025" mass="223329">MADRWFETYGANAGSRLTFGTFNLYHANHWIIKPATQGYHEQNGCSLVEVMALDPHVQKPRWFVSHAWIEPVNEFLACLEQHASVRDLPGSTTYWVCAYANNQHRVEDDIQCNPRSTSFYKAMQMCEGVLLVLDSAGTPFERIWCCFEESIAIERREDDWSTRRLFLDVGATDAQGQAHVLTDGLAGAETRMIGIVGLHRKSVRERTFPLVLLERGLSVKIQEAKYTERIDKVRILNSIAFPELSPGYFQDLQSHPAEHPNYERVNRALASHFALAMWYGYVQEQKSTRVLARALEADASRRIVQLSFTGCAHFGDAELLVLMSHLPDVRVLRLDLCFTGLETLDSFVSSSGSAAPGLRCLAELTLRLTGSERLRSVAGLSEALADMRLAYLELWLMKLPQLVELGPLAPALKSQSFGALEDLVLDLSGCEQVSREARVELQGVVGSLTRFRRVNTWVHIEALVDNWVPRRLGQVYFPRAKSGSFSPTSFYSPSSCSSTSDESGEDTDTEMRDSECEFDEVRPFPCSHPTCRTFHDLEGGYCQRHRCSGFCRRICSSLNSQRRYCQLVVLMFTQAIAEAESRHLLFLVVFSLFPVACYSLSQLMRADATAMLLSFAVIAVMSTWYTTVRLNRMQELSRELEVRAESIYARHLGSDLSTLFGDQGEEHITQFRVNSLQEHYLEARRHAETFHEMVCLPLKAFLDSQMVFGLSENLRPKLMPVPLAREALEREGDPSRVFDILYCNVTLPDLTSIARAWQFLKTCLENDEGNVQIMSMRDSFALAQAGHRCAEIVVRVHSYLATIRFFEDSLNELEEELDDVHRRARQLGLVASKEACRRQPASKSRPWFLDVSLCILRTISLLAAVYLAGQYFARYSPKGFQSEVRHSPVWPAWQYVFALESDADPSAHPETWVPCLFFTLPYLVLTFVLVCDLQRCQAGASTRSLTPIQLLYESDFGIHGRFYSLKVAVSQFFIVMLQALGKIPVMGGFASFAIQEDSDISESFTLSFWIFVAILCINSLYPSILFLFPSNKRARLGVGILDAILDIAYTLPYLVVTLLASYVLVMKRVVSGNFGVEEVELRLKERSDPQIAFPTNFFGYFAVYYSVAHVCMVCRALERNVPKAWLIGEGSSSLPSLCPKGAASGGKCEALCKVLPPGCRARALLASFFCSSSLSIPFVSSNYHAVFARVPLLIDVFALLLRLRRYSPSLLLVVAYLVLSSSSYPNHRRVEGCFPCDCKQVGGIKQLSHCHVAGALRIKDVYLNDQNISSIAPHAFRFLPGLQRLSLSGNPLHVLPGKLFAPLKDLELLDLSRADLRHLSAKSFAGLSALRVLSLSGNQLKHLPEGLLYPMPALEKLLLGDASGKSGGVYKHLVTGNELMSLPSDIFNRSLQLTVLDLGDNRLVTLPDGLLSMNGMLESLDLGRNRLRDLPVDIFKGLSRLRTLVLRLNQLSTLPLGLFSGLGHLEILDMQRNQVTELAAGVFDGLESLKRLDMARNPLRALPVGSFAGLSSLESLIISHGSPTALAAGLFAGLPNLKILNLDNKSISQLPVGIFAGLGQLGSLYLSENPLGKLPVGVFAGLGRLEHLWLVNTSLVALSPSGFAGLSSLKWLKLGKNSLTEVSVDSFIGLPGLSMLDLSRNSISKLPVGAFTGLGHLKTLRLGHNPLGQLPVGVFAGLGRLDGLVLATTSLTEFRPSCFAGLGPSLRVLDLRDNSIRDLPAGGFVTLPNLTTLNLMQNSIDALPAGAFRGLGHLHKLYLQMNPLRQLPEEVFADLTSLQLLALYGTHAAPAICFRPSVRCSAVKYTPGSVPSNDSKRSSLVLSCFVDREPACLAKFDQEEDSAPAGSAGLRDAVDELGRVLARFEMLGSRFAWHRLVEAQERTLEAATSLPNDLDDFSPGSMTREAFLNTVAAQILLFAGFSPATGQWVKGPPQSLSQRVQSIQPTWKKGPVDYSPDGGTPLAPGGLPLFKIANAGATALSAGSTVASMAAELEAKGLRKVDLDARAWEALGEMLSWRLPAARTS</sequence>
<feature type="region of interest" description="Disordered" evidence="4">
    <location>
        <begin position="484"/>
        <end position="512"/>
    </location>
</feature>
<reference evidence="6" key="1">
    <citation type="submission" date="2021-02" db="EMBL/GenBank/DDBJ databases">
        <authorList>
            <person name="Dougan E. K."/>
            <person name="Rhodes N."/>
            <person name="Thang M."/>
            <person name="Chan C."/>
        </authorList>
    </citation>
    <scope>NUCLEOTIDE SEQUENCE</scope>
</reference>
<feature type="coiled-coil region" evidence="3">
    <location>
        <begin position="796"/>
        <end position="830"/>
    </location>
</feature>
<evidence type="ECO:0000256" key="2">
    <source>
        <dbReference type="ARBA" id="ARBA00022737"/>
    </source>
</evidence>
<feature type="transmembrane region" description="Helical" evidence="5">
    <location>
        <begin position="847"/>
        <end position="868"/>
    </location>
</feature>
<dbReference type="SMART" id="SM00369">
    <property type="entry name" value="LRR_TYP"/>
    <property type="match status" value="19"/>
</dbReference>
<keyword evidence="5" id="KW-0472">Membrane</keyword>
<keyword evidence="5" id="KW-1133">Transmembrane helix</keyword>
<feature type="transmembrane region" description="Helical" evidence="5">
    <location>
        <begin position="972"/>
        <end position="994"/>
    </location>
</feature>
<dbReference type="Gene3D" id="3.80.10.10">
    <property type="entry name" value="Ribonuclease Inhibitor"/>
    <property type="match status" value="3"/>
</dbReference>
<dbReference type="PANTHER" id="PTHR45712:SF22">
    <property type="entry name" value="INSULIN-LIKE GROWTH FACTOR-BINDING PROTEIN COMPLEX ACID LABILE SUBUNIT"/>
    <property type="match status" value="1"/>
</dbReference>
<gene>
    <name evidence="6" type="primary">IGFALS</name>
    <name evidence="6" type="ORF">SNAT2548_LOCUS4586</name>
</gene>
<dbReference type="FunFam" id="3.80.10.10:FF:001164">
    <property type="entry name" value="GH01279p"/>
    <property type="match status" value="1"/>
</dbReference>
<comment type="caution">
    <text evidence="6">The sequence shown here is derived from an EMBL/GenBank/DDBJ whole genome shotgun (WGS) entry which is preliminary data.</text>
</comment>
<feature type="transmembrane region" description="Helical" evidence="5">
    <location>
        <begin position="1006"/>
        <end position="1028"/>
    </location>
</feature>
<dbReference type="GO" id="GO:0005615">
    <property type="term" value="C:extracellular space"/>
    <property type="evidence" value="ECO:0007669"/>
    <property type="project" value="TreeGrafter"/>
</dbReference>
<keyword evidence="3" id="KW-0175">Coiled coil</keyword>
<dbReference type="InterPro" id="IPR032675">
    <property type="entry name" value="LRR_dom_sf"/>
</dbReference>
<dbReference type="PANTHER" id="PTHR45712">
    <property type="entry name" value="AGAP008170-PA"/>
    <property type="match status" value="1"/>
</dbReference>
<protein>
    <submittedName>
        <fullName evidence="6">IGFALS protein</fullName>
    </submittedName>
</protein>
<feature type="transmembrane region" description="Helical" evidence="5">
    <location>
        <begin position="610"/>
        <end position="628"/>
    </location>
</feature>
<dbReference type="Pfam" id="PF13855">
    <property type="entry name" value="LRR_8"/>
    <property type="match status" value="5"/>
</dbReference>
<dbReference type="InterPro" id="IPR050333">
    <property type="entry name" value="SLRP"/>
</dbReference>
<keyword evidence="5" id="KW-0812">Transmembrane</keyword>
<feature type="transmembrane region" description="Helical" evidence="5">
    <location>
        <begin position="911"/>
        <end position="933"/>
    </location>
</feature>
<feature type="compositionally biased region" description="Low complexity" evidence="4">
    <location>
        <begin position="484"/>
        <end position="501"/>
    </location>
</feature>
<accession>A0A812IH31</accession>
<dbReference type="PROSITE" id="PS51450">
    <property type="entry name" value="LRR"/>
    <property type="match status" value="2"/>
</dbReference>
<evidence type="ECO:0000256" key="3">
    <source>
        <dbReference type="SAM" id="Coils"/>
    </source>
</evidence>
<evidence type="ECO:0000256" key="1">
    <source>
        <dbReference type="ARBA" id="ARBA00022614"/>
    </source>
</evidence>
<evidence type="ECO:0000313" key="7">
    <source>
        <dbReference type="Proteomes" id="UP000604046"/>
    </source>
</evidence>
<dbReference type="Proteomes" id="UP000604046">
    <property type="component" value="Unassembled WGS sequence"/>
</dbReference>
<organism evidence="6 7">
    <name type="scientific">Symbiodinium natans</name>
    <dbReference type="NCBI Taxonomy" id="878477"/>
    <lineage>
        <taxon>Eukaryota</taxon>
        <taxon>Sar</taxon>
        <taxon>Alveolata</taxon>
        <taxon>Dinophyceae</taxon>
        <taxon>Suessiales</taxon>
        <taxon>Symbiodiniaceae</taxon>
        <taxon>Symbiodinium</taxon>
    </lineage>
</organism>
<dbReference type="SMART" id="SM00364">
    <property type="entry name" value="LRR_BAC"/>
    <property type="match status" value="13"/>
</dbReference>
<keyword evidence="1" id="KW-0433">Leucine-rich repeat</keyword>
<proteinExistence type="predicted"/>
<evidence type="ECO:0000256" key="4">
    <source>
        <dbReference type="SAM" id="MobiDB-lite"/>
    </source>
</evidence>
<name>A0A812IH31_9DINO</name>
<dbReference type="SUPFAM" id="SSF52047">
    <property type="entry name" value="RNI-like"/>
    <property type="match status" value="1"/>
</dbReference>
<dbReference type="OrthoDB" id="2013775at2759"/>
<dbReference type="SUPFAM" id="SSF52058">
    <property type="entry name" value="L domain-like"/>
    <property type="match status" value="1"/>
</dbReference>
<keyword evidence="2" id="KW-0677">Repeat</keyword>
<dbReference type="InterPro" id="IPR003591">
    <property type="entry name" value="Leu-rich_rpt_typical-subtyp"/>
</dbReference>
<dbReference type="InterPro" id="IPR001611">
    <property type="entry name" value="Leu-rich_rpt"/>
</dbReference>
<feature type="transmembrane region" description="Helical" evidence="5">
    <location>
        <begin position="1040"/>
        <end position="1065"/>
    </location>
</feature>
<dbReference type="EMBL" id="CAJNDS010000284">
    <property type="protein sequence ID" value="CAE7038335.1"/>
    <property type="molecule type" value="Genomic_DNA"/>
</dbReference>
<keyword evidence="7" id="KW-1185">Reference proteome</keyword>